<dbReference type="InterPro" id="IPR003593">
    <property type="entry name" value="AAA+_ATPase"/>
</dbReference>
<dbReference type="PANTHER" id="PTHR43790:SF9">
    <property type="entry name" value="GALACTOFURANOSE TRANSPORTER ATP-BINDING PROTEIN YTFR"/>
    <property type="match status" value="1"/>
</dbReference>
<evidence type="ECO:0000313" key="7">
    <source>
        <dbReference type="Proteomes" id="UP000320876"/>
    </source>
</evidence>
<dbReference type="PROSITE" id="PS00211">
    <property type="entry name" value="ABC_TRANSPORTER_1"/>
    <property type="match status" value="1"/>
</dbReference>
<evidence type="ECO:0000313" key="6">
    <source>
        <dbReference type="EMBL" id="TQJ00925.1"/>
    </source>
</evidence>
<dbReference type="InterPro" id="IPR003439">
    <property type="entry name" value="ABC_transporter-like_ATP-bd"/>
</dbReference>
<dbReference type="RefSeq" id="WP_211357932.1">
    <property type="nucleotide sequence ID" value="NZ_VFML01000001.1"/>
</dbReference>
<dbReference type="InterPro" id="IPR027417">
    <property type="entry name" value="P-loop_NTPase"/>
</dbReference>
<dbReference type="CDD" id="cd03216">
    <property type="entry name" value="ABC_Carb_Monos_I"/>
    <property type="match status" value="1"/>
</dbReference>
<gene>
    <name evidence="6" type="ORF">FB471_0576</name>
</gene>
<dbReference type="SMART" id="SM00382">
    <property type="entry name" value="AAA"/>
    <property type="match status" value="2"/>
</dbReference>
<dbReference type="Pfam" id="PF00005">
    <property type="entry name" value="ABC_tran"/>
    <property type="match status" value="2"/>
</dbReference>
<proteinExistence type="predicted"/>
<dbReference type="GO" id="GO:0005524">
    <property type="term" value="F:ATP binding"/>
    <property type="evidence" value="ECO:0007669"/>
    <property type="project" value="UniProtKB-KW"/>
</dbReference>
<dbReference type="PANTHER" id="PTHR43790">
    <property type="entry name" value="CARBOHYDRATE TRANSPORT ATP-BINDING PROTEIN MG119-RELATED"/>
    <property type="match status" value="1"/>
</dbReference>
<organism evidence="6 7">
    <name type="scientific">Amycolatopsis cihanbeyliensis</name>
    <dbReference type="NCBI Taxonomy" id="1128664"/>
    <lineage>
        <taxon>Bacteria</taxon>
        <taxon>Bacillati</taxon>
        <taxon>Actinomycetota</taxon>
        <taxon>Actinomycetes</taxon>
        <taxon>Pseudonocardiales</taxon>
        <taxon>Pseudonocardiaceae</taxon>
        <taxon>Amycolatopsis</taxon>
    </lineage>
</organism>
<name>A0A542DCZ0_AMYCI</name>
<dbReference type="InterPro" id="IPR017871">
    <property type="entry name" value="ABC_transporter-like_CS"/>
</dbReference>
<evidence type="ECO:0000256" key="2">
    <source>
        <dbReference type="ARBA" id="ARBA00022737"/>
    </source>
</evidence>
<dbReference type="Gene3D" id="3.40.50.300">
    <property type="entry name" value="P-loop containing nucleotide triphosphate hydrolases"/>
    <property type="match status" value="2"/>
</dbReference>
<dbReference type="CDD" id="cd03215">
    <property type="entry name" value="ABC_Carb_Monos_II"/>
    <property type="match status" value="1"/>
</dbReference>
<comment type="caution">
    <text evidence="6">The sequence shown here is derived from an EMBL/GenBank/DDBJ whole genome shotgun (WGS) entry which is preliminary data.</text>
</comment>
<dbReference type="InterPro" id="IPR050107">
    <property type="entry name" value="ABC_carbohydrate_import_ATPase"/>
</dbReference>
<evidence type="ECO:0000259" key="5">
    <source>
        <dbReference type="PROSITE" id="PS50893"/>
    </source>
</evidence>
<dbReference type="PROSITE" id="PS50893">
    <property type="entry name" value="ABC_TRANSPORTER_2"/>
    <property type="match status" value="2"/>
</dbReference>
<keyword evidence="3" id="KW-0547">Nucleotide-binding</keyword>
<keyword evidence="2" id="KW-0677">Repeat</keyword>
<evidence type="ECO:0000256" key="3">
    <source>
        <dbReference type="ARBA" id="ARBA00022741"/>
    </source>
</evidence>
<dbReference type="GO" id="GO:0016887">
    <property type="term" value="F:ATP hydrolysis activity"/>
    <property type="evidence" value="ECO:0007669"/>
    <property type="project" value="InterPro"/>
</dbReference>
<feature type="domain" description="ABC transporter" evidence="5">
    <location>
        <begin position="254"/>
        <end position="497"/>
    </location>
</feature>
<dbReference type="AlphaFoldDB" id="A0A542DCZ0"/>
<feature type="domain" description="ABC transporter" evidence="5">
    <location>
        <begin position="5"/>
        <end position="240"/>
    </location>
</feature>
<dbReference type="SUPFAM" id="SSF52540">
    <property type="entry name" value="P-loop containing nucleoside triphosphate hydrolases"/>
    <property type="match status" value="2"/>
</dbReference>
<evidence type="ECO:0000256" key="1">
    <source>
        <dbReference type="ARBA" id="ARBA00022448"/>
    </source>
</evidence>
<keyword evidence="1" id="KW-0813">Transport</keyword>
<accession>A0A542DCZ0</accession>
<evidence type="ECO:0000256" key="4">
    <source>
        <dbReference type="ARBA" id="ARBA00022840"/>
    </source>
</evidence>
<keyword evidence="7" id="KW-1185">Reference proteome</keyword>
<sequence length="500" mass="52488">MTAPLGARAVHRRFGQVVANDDLSMDVHSGTVHAVVGENGAGKTTLMRILAGLDQPDSGTVVLDGAPVRLRGPADAAARGIAIVEQEPAMVGELTLLENLVLGAEPRRGPLIDWRVARAEAHRVAAEAGLDPPWDTRAADAPVSARQQVAILRALLRSARVLIMDEPTSALAPAQVRRLFRLLRGLREAGHTVVFISHKLNEVLDIADVVTVLRRGRTVTTVDAATVGQRELTELAVGRYVPDTEFRPAGRPGAAVLTLDGLTAAGSPGLHEVSFEVRAGHIVGVAGVSGSGQDELAGCVVGLHPATSGRILLRGEDVTGWKVADRRAAGLGYVGADRTREGLAPDASLADNAIAGAHRGPSSRGGWLSRTAMRAAVDRLTGEYAVRHGRLTDPVRTLSGGNQQRLVLGRELERRPRMLVAAHPTRGVDVQGIAFLHERLRALRDGGAAVLLVSEELDELLALSDRIVVLSGGRLAGELGGGPHNRAAVGELMLGGSARG</sequence>
<reference evidence="6 7" key="1">
    <citation type="submission" date="2019-06" db="EMBL/GenBank/DDBJ databases">
        <title>Sequencing the genomes of 1000 actinobacteria strains.</title>
        <authorList>
            <person name="Klenk H.-P."/>
        </authorList>
    </citation>
    <scope>NUCLEOTIDE SEQUENCE [LARGE SCALE GENOMIC DNA]</scope>
    <source>
        <strain evidence="6 7">DSM 45679</strain>
    </source>
</reference>
<protein>
    <submittedName>
        <fullName evidence="6">Nucleoside ABC transporter ATP-binding protein</fullName>
    </submittedName>
</protein>
<keyword evidence="4 6" id="KW-0067">ATP-binding</keyword>
<dbReference type="EMBL" id="VFML01000001">
    <property type="protein sequence ID" value="TQJ00925.1"/>
    <property type="molecule type" value="Genomic_DNA"/>
</dbReference>
<dbReference type="Proteomes" id="UP000320876">
    <property type="component" value="Unassembled WGS sequence"/>
</dbReference>